<protein>
    <recommendedName>
        <fullName evidence="4">DUF2946 domain-containing protein</fullName>
    </recommendedName>
</protein>
<accession>A0A1C9W4U1</accession>
<evidence type="ECO:0000313" key="3">
    <source>
        <dbReference type="Proteomes" id="UP000095672"/>
    </source>
</evidence>
<reference evidence="3" key="1">
    <citation type="submission" date="2016-01" db="EMBL/GenBank/DDBJ databases">
        <title>Complete genome sequence of Microbulbifer sp. CCB-MM1, a halophile isolated from Matang Mangrove Forest, Perak.</title>
        <authorList>
            <person name="Moh T.H."/>
            <person name="Dinesh B."/>
            <person name="Lau N.-S."/>
            <person name="Go F."/>
            <person name="Alexander Chong S.-C."/>
        </authorList>
    </citation>
    <scope>NUCLEOTIDE SEQUENCE [LARGE SCALE GENOMIC DNA]</scope>
    <source>
        <strain evidence="3">CCB-MM1</strain>
    </source>
</reference>
<sequence length="167" mass="17525">MQPIRSAHRTLLRPTTRLYAALLLALFLAVRGLVPAGFMPAPMDSGSPYGLCHGDARSAFLLQSLAAASNPAGEHHHHGHQQHHGDHGAAVTTPHSGHDHDPATAQAFADNHCSFAASAALAIAAPQLNPIGSEQSGLADNLALNSFLPSFIYLRPQGRAPPFSQPS</sequence>
<organism evidence="2 3">
    <name type="scientific">Microbulbifer aggregans</name>
    <dbReference type="NCBI Taxonomy" id="1769779"/>
    <lineage>
        <taxon>Bacteria</taxon>
        <taxon>Pseudomonadati</taxon>
        <taxon>Pseudomonadota</taxon>
        <taxon>Gammaproteobacteria</taxon>
        <taxon>Cellvibrionales</taxon>
        <taxon>Microbulbiferaceae</taxon>
        <taxon>Microbulbifer</taxon>
    </lineage>
</organism>
<dbReference type="KEGG" id="micc:AUP74_00700"/>
<dbReference type="STRING" id="1769779.AUP74_00700"/>
<dbReference type="RefSeq" id="WP_145924308.1">
    <property type="nucleotide sequence ID" value="NZ_CP014143.1"/>
</dbReference>
<feature type="region of interest" description="Disordered" evidence="1">
    <location>
        <begin position="70"/>
        <end position="104"/>
    </location>
</feature>
<dbReference type="PATRIC" id="fig|1769779.3.peg.717"/>
<evidence type="ECO:0008006" key="4">
    <source>
        <dbReference type="Google" id="ProtNLM"/>
    </source>
</evidence>
<name>A0A1C9W4U1_9GAMM</name>
<dbReference type="OrthoDB" id="5740983at2"/>
<keyword evidence="3" id="KW-1185">Reference proteome</keyword>
<evidence type="ECO:0000256" key="1">
    <source>
        <dbReference type="SAM" id="MobiDB-lite"/>
    </source>
</evidence>
<gene>
    <name evidence="2" type="ORF">AUP74_00700</name>
</gene>
<dbReference type="Proteomes" id="UP000095672">
    <property type="component" value="Chromosome"/>
</dbReference>
<evidence type="ECO:0000313" key="2">
    <source>
        <dbReference type="EMBL" id="AOS96169.1"/>
    </source>
</evidence>
<dbReference type="AlphaFoldDB" id="A0A1C9W4U1"/>
<proteinExistence type="predicted"/>
<dbReference type="EMBL" id="CP014143">
    <property type="protein sequence ID" value="AOS96169.1"/>
    <property type="molecule type" value="Genomic_DNA"/>
</dbReference>